<feature type="compositionally biased region" description="Basic residues" evidence="1">
    <location>
        <begin position="781"/>
        <end position="791"/>
    </location>
</feature>
<feature type="domain" description="VWFA" evidence="2">
    <location>
        <begin position="333"/>
        <end position="517"/>
    </location>
</feature>
<feature type="compositionally biased region" description="Basic and acidic residues" evidence="1">
    <location>
        <begin position="795"/>
        <end position="820"/>
    </location>
</feature>
<protein>
    <submittedName>
        <fullName evidence="4">Uncharacterized protein</fullName>
    </submittedName>
</protein>
<dbReference type="InterPro" id="IPR002035">
    <property type="entry name" value="VWF_A"/>
</dbReference>
<evidence type="ECO:0000259" key="2">
    <source>
        <dbReference type="PROSITE" id="PS50234"/>
    </source>
</evidence>
<dbReference type="InterPro" id="IPR036465">
    <property type="entry name" value="vWFA_dom_sf"/>
</dbReference>
<proteinExistence type="predicted"/>
<dbReference type="AlphaFoldDB" id="A0A8J8P4L0"/>
<feature type="region of interest" description="Disordered" evidence="1">
    <location>
        <begin position="762"/>
        <end position="820"/>
    </location>
</feature>
<dbReference type="PROSITE" id="PS50234">
    <property type="entry name" value="VWFA"/>
    <property type="match status" value="1"/>
</dbReference>
<dbReference type="Pfam" id="PF08487">
    <property type="entry name" value="VIT"/>
    <property type="match status" value="1"/>
</dbReference>
<dbReference type="OrthoDB" id="312927at2759"/>
<gene>
    <name evidence="4" type="ORF">FGO68_gene972</name>
</gene>
<organism evidence="4 5">
    <name type="scientific">Halteria grandinella</name>
    <dbReference type="NCBI Taxonomy" id="5974"/>
    <lineage>
        <taxon>Eukaryota</taxon>
        <taxon>Sar</taxon>
        <taxon>Alveolata</taxon>
        <taxon>Ciliophora</taxon>
        <taxon>Intramacronucleata</taxon>
        <taxon>Spirotrichea</taxon>
        <taxon>Stichotrichia</taxon>
        <taxon>Sporadotrichida</taxon>
        <taxon>Halteriidae</taxon>
        <taxon>Halteria</taxon>
    </lineage>
</organism>
<evidence type="ECO:0000256" key="1">
    <source>
        <dbReference type="SAM" id="MobiDB-lite"/>
    </source>
</evidence>
<dbReference type="InterPro" id="IPR013694">
    <property type="entry name" value="VIT"/>
</dbReference>
<dbReference type="PROSITE" id="PS51468">
    <property type="entry name" value="VIT"/>
    <property type="match status" value="1"/>
</dbReference>
<dbReference type="EMBL" id="RRYP01001782">
    <property type="protein sequence ID" value="TNV85496.1"/>
    <property type="molecule type" value="Genomic_DNA"/>
</dbReference>
<dbReference type="SMART" id="SM00327">
    <property type="entry name" value="VWA"/>
    <property type="match status" value="1"/>
</dbReference>
<feature type="compositionally biased region" description="Polar residues" evidence="1">
    <location>
        <begin position="762"/>
        <end position="779"/>
    </location>
</feature>
<keyword evidence="5" id="KW-1185">Reference proteome</keyword>
<evidence type="ECO:0000313" key="4">
    <source>
        <dbReference type="EMBL" id="TNV85496.1"/>
    </source>
</evidence>
<dbReference type="Pfam" id="PF13768">
    <property type="entry name" value="VWA_3"/>
    <property type="match status" value="1"/>
</dbReference>
<dbReference type="PANTHER" id="PTHR45737">
    <property type="entry name" value="VON WILLEBRAND FACTOR A DOMAIN-CONTAINING PROTEIN 5A"/>
    <property type="match status" value="1"/>
</dbReference>
<dbReference type="SMART" id="SM00609">
    <property type="entry name" value="VIT"/>
    <property type="match status" value="1"/>
</dbReference>
<dbReference type="Gene3D" id="3.40.50.410">
    <property type="entry name" value="von Willebrand factor, type A domain"/>
    <property type="match status" value="1"/>
</dbReference>
<feature type="domain" description="VIT" evidence="3">
    <location>
        <begin position="48"/>
        <end position="179"/>
    </location>
</feature>
<dbReference type="Proteomes" id="UP000785679">
    <property type="component" value="Unassembled WGS sequence"/>
</dbReference>
<comment type="caution">
    <text evidence="4">The sequence shown here is derived from an EMBL/GenBank/DDBJ whole genome shotgun (WGS) entry which is preliminary data.</text>
</comment>
<sequence length="947" mass="106038">MISSLPQIQAPPAAGNAGNHYLHRRCRCKMVRLIAVHGQIFQQFPHYMIPAGEEAKVDLPIMPLQGIKYEISAQNSIIKSKLMLTYINDSESKVEAKLEMPSNPDLVISQMKIKVGDVEITGVIKNKEKAKEMFEDAVSRGHQAGLLQMKEEEEDKILEMNVGNIEPKQVVEVSISFIEQAKIFEGAYQIYIPRGLVLLMTECSKQNTQVNVQITCSSMISNVYCPKFFTKTDCELVKKKAAAEERHTVTLTLDGEIPESEGVNIYYSTYEADKPQILAQANPETKEVALMVSLLPTFNPDPQDLMGASAIQIDHEDLPMEADLPNKLIQNFFVIFLVDRSGSMSGKKMDITKEALHLFIKSLPSENCLFQIISFGTNYNFLETPTCKKGQPLEYNQENLDIATQKIDRFSANMAGTNIYEPLQKALEIEPSDKKFTNQSYRKVIFLLTDGETEKRDQCLTLVQDKRDKDTTVVNTFGIGDCDKFFVDKVAELGDGICVTLGTEEVNKLKSKVIEILSQSLKPSLKDFKTKFTFKQGSVAQHPILQAKALKNTTEVFRNQLYSEYFILNSEQYEECKNSDLTFEISFTDPLKQTKAVIKVDKGNILQVEDGSTISKLAAHYRFSNYQDPAAQRIANSTKYQVLCKDTALIAVVKNLNTDEALSTAEVKQISLTQSSLSPFRFSAFPPQNFGLPHGNLFSGMPFGFGGRGGSRGGRGGGRGAFGFPQANLMLRNSNYAAPMRLCAANDSDEEDEDNEEIQLESLNMAQPRGTQLTSSQPPKSRSRLKCKKRSIAPEAERSRQRSRSRSLDRDRGAREERQASVENDLAKNLIDLFDRIIKQQRVDGSWSDKSLVASYLATCCEKPGDINTLFGHIQSEIGKLIKDGKTLFDMESVLITLTIIAILNAKFKSRRAEWNLIERKAKKYITSLQGGLLKVESLLASFRIPV</sequence>
<dbReference type="PANTHER" id="PTHR45737:SF6">
    <property type="entry name" value="VON WILLEBRAND FACTOR A DOMAIN-CONTAINING PROTEIN 5A"/>
    <property type="match status" value="1"/>
</dbReference>
<reference evidence="4" key="1">
    <citation type="submission" date="2019-06" db="EMBL/GenBank/DDBJ databases">
        <authorList>
            <person name="Zheng W."/>
        </authorList>
    </citation>
    <scope>NUCLEOTIDE SEQUENCE</scope>
    <source>
        <strain evidence="4">QDHG01</strain>
    </source>
</reference>
<evidence type="ECO:0000259" key="3">
    <source>
        <dbReference type="PROSITE" id="PS51468"/>
    </source>
</evidence>
<dbReference type="SUPFAM" id="SSF53300">
    <property type="entry name" value="vWA-like"/>
    <property type="match status" value="1"/>
</dbReference>
<evidence type="ECO:0000313" key="5">
    <source>
        <dbReference type="Proteomes" id="UP000785679"/>
    </source>
</evidence>
<accession>A0A8J8P4L0</accession>
<name>A0A8J8P4L0_HALGN</name>